<sequence>MSQPQSIGGSFRYGERERGYARQAYQSFEPLHITAYFSPYVTEKQKELGLSFKGRYFGMRAAPLGECDASVVASTFYNFNPTTVRDGWAEAHEKSDLKTLSAARTDIIDKTMRDAFGPLIDDPALPKLVGRLREIITPAETMGRSLSAAWMNEPWPDAPHIGLWHAFTLFREWRGDGHIAALVLAGLVPTEALVFHEADHPAGSTAKPSRMGRTATQRSRQWSDEEWNAAADDLASRGLLVNADGNQTLTEQGLELYRWVENFTDDAAASVWVGVEDADDVFSAARPFVKSIIDAGFLPGTQKK</sequence>
<dbReference type="RefSeq" id="WP_106349195.1">
    <property type="nucleotide sequence ID" value="NZ_PVUE01000008.1"/>
</dbReference>
<dbReference type="Pfam" id="PF21863">
    <property type="entry name" value="HTH_67"/>
    <property type="match status" value="1"/>
</dbReference>
<name>A0A2T0ZZN8_9ACTN</name>
<evidence type="ECO:0000313" key="3">
    <source>
        <dbReference type="Proteomes" id="UP000237752"/>
    </source>
</evidence>
<dbReference type="NCBIfam" id="NF047719">
    <property type="entry name" value="SCO6745_fam_HTH"/>
    <property type="match status" value="1"/>
</dbReference>
<dbReference type="AlphaFoldDB" id="A0A2T0ZZN8"/>
<proteinExistence type="predicted"/>
<feature type="region of interest" description="Disordered" evidence="1">
    <location>
        <begin position="201"/>
        <end position="224"/>
    </location>
</feature>
<evidence type="ECO:0000313" key="2">
    <source>
        <dbReference type="EMBL" id="PRZ41819.1"/>
    </source>
</evidence>
<evidence type="ECO:0008006" key="4">
    <source>
        <dbReference type="Google" id="ProtNLM"/>
    </source>
</evidence>
<dbReference type="EMBL" id="PVUE01000008">
    <property type="protein sequence ID" value="PRZ41819.1"/>
    <property type="molecule type" value="Genomic_DNA"/>
</dbReference>
<dbReference type="InterPro" id="IPR054058">
    <property type="entry name" value="HTH_67"/>
</dbReference>
<accession>A0A2T0ZZN8</accession>
<gene>
    <name evidence="2" type="ORF">CLV47_108179</name>
</gene>
<keyword evidence="3" id="KW-1185">Reference proteome</keyword>
<dbReference type="OrthoDB" id="157052at2"/>
<organism evidence="2 3">
    <name type="scientific">Antricoccus suffuscus</name>
    <dbReference type="NCBI Taxonomy" id="1629062"/>
    <lineage>
        <taxon>Bacteria</taxon>
        <taxon>Bacillati</taxon>
        <taxon>Actinomycetota</taxon>
        <taxon>Actinomycetes</taxon>
        <taxon>Geodermatophilales</taxon>
        <taxon>Antricoccaceae</taxon>
        <taxon>Antricoccus</taxon>
    </lineage>
</organism>
<protein>
    <recommendedName>
        <fullName evidence="4">SalK</fullName>
    </recommendedName>
</protein>
<evidence type="ECO:0000256" key="1">
    <source>
        <dbReference type="SAM" id="MobiDB-lite"/>
    </source>
</evidence>
<dbReference type="Proteomes" id="UP000237752">
    <property type="component" value="Unassembled WGS sequence"/>
</dbReference>
<reference evidence="2 3" key="1">
    <citation type="submission" date="2018-03" db="EMBL/GenBank/DDBJ databases">
        <title>Genomic Encyclopedia of Archaeal and Bacterial Type Strains, Phase II (KMG-II): from individual species to whole genera.</title>
        <authorList>
            <person name="Goeker M."/>
        </authorList>
    </citation>
    <scope>NUCLEOTIDE SEQUENCE [LARGE SCALE GENOMIC DNA]</scope>
    <source>
        <strain evidence="2 3">DSM 100065</strain>
    </source>
</reference>
<comment type="caution">
    <text evidence="2">The sequence shown here is derived from an EMBL/GenBank/DDBJ whole genome shotgun (WGS) entry which is preliminary data.</text>
</comment>